<evidence type="ECO:0000313" key="3">
    <source>
        <dbReference type="Proteomes" id="UP000693946"/>
    </source>
</evidence>
<dbReference type="Proteomes" id="UP000693946">
    <property type="component" value="Linkage Group LG14"/>
</dbReference>
<evidence type="ECO:0000256" key="1">
    <source>
        <dbReference type="SAM" id="MobiDB-lite"/>
    </source>
</evidence>
<feature type="region of interest" description="Disordered" evidence="1">
    <location>
        <begin position="1"/>
        <end position="50"/>
    </location>
</feature>
<proteinExistence type="predicted"/>
<organism evidence="2 3">
    <name type="scientific">Solea senegalensis</name>
    <name type="common">Senegalese sole</name>
    <dbReference type="NCBI Taxonomy" id="28829"/>
    <lineage>
        <taxon>Eukaryota</taxon>
        <taxon>Metazoa</taxon>
        <taxon>Chordata</taxon>
        <taxon>Craniata</taxon>
        <taxon>Vertebrata</taxon>
        <taxon>Euteleostomi</taxon>
        <taxon>Actinopterygii</taxon>
        <taxon>Neopterygii</taxon>
        <taxon>Teleostei</taxon>
        <taxon>Neoteleostei</taxon>
        <taxon>Acanthomorphata</taxon>
        <taxon>Carangaria</taxon>
        <taxon>Pleuronectiformes</taxon>
        <taxon>Pleuronectoidei</taxon>
        <taxon>Soleidae</taxon>
        <taxon>Solea</taxon>
    </lineage>
</organism>
<dbReference type="AlphaFoldDB" id="A0AAV6SA28"/>
<reference evidence="2 3" key="1">
    <citation type="journal article" date="2021" name="Sci. Rep.">
        <title>Chromosome anchoring in Senegalese sole (Solea senegalensis) reveals sex-associated markers and genome rearrangements in flatfish.</title>
        <authorList>
            <person name="Guerrero-Cozar I."/>
            <person name="Gomez-Garrido J."/>
            <person name="Berbel C."/>
            <person name="Martinez-Blanch J.F."/>
            <person name="Alioto T."/>
            <person name="Claros M.G."/>
            <person name="Gagnaire P.A."/>
            <person name="Manchado M."/>
        </authorList>
    </citation>
    <scope>NUCLEOTIDE SEQUENCE [LARGE SCALE GENOMIC DNA]</scope>
    <source>
        <strain evidence="2">Sse05_10M</strain>
    </source>
</reference>
<feature type="compositionally biased region" description="Polar residues" evidence="1">
    <location>
        <begin position="9"/>
        <end position="20"/>
    </location>
</feature>
<accession>A0AAV6SA28</accession>
<keyword evidence="3" id="KW-1185">Reference proteome</keyword>
<sequence length="228" mass="26257">MATHHKITVSANSIPNIPRTQQRQQQQQHSEQHSEHAHRRHHNNSFINTQEPTPMSLCAISAHRPQTVLLRSLHYYFALSHSLHLHSTGPLQDPMRMKMNDTWFQMVSGFASPVAALAAGRFREMNPQRCDDGDLTGSMGPDKNLCSYKHCVLSYRSPCFWIWLECSWLSFSIPCQLRLLPSSGGRSGRWMCFHKKKWTGSLSRVDPAVTLVWRIKQWVDLLPQDKCI</sequence>
<name>A0AAV6SA28_SOLSE</name>
<protein>
    <submittedName>
        <fullName evidence="2">Uncharacterized protein</fullName>
    </submittedName>
</protein>
<dbReference type="EMBL" id="JAGKHQ010000006">
    <property type="protein sequence ID" value="KAG7513437.1"/>
    <property type="molecule type" value="Genomic_DNA"/>
</dbReference>
<gene>
    <name evidence="2" type="ORF">JOB18_007703</name>
</gene>
<comment type="caution">
    <text evidence="2">The sequence shown here is derived from an EMBL/GenBank/DDBJ whole genome shotgun (WGS) entry which is preliminary data.</text>
</comment>
<evidence type="ECO:0000313" key="2">
    <source>
        <dbReference type="EMBL" id="KAG7513437.1"/>
    </source>
</evidence>